<dbReference type="Proteomes" id="UP000244722">
    <property type="component" value="Unassembled WGS sequence"/>
</dbReference>
<accession>A0A2T6ZND1</accession>
<evidence type="ECO:0000313" key="1">
    <source>
        <dbReference type="EMBL" id="PUU76966.1"/>
    </source>
</evidence>
<reference evidence="1 2" key="1">
    <citation type="submission" date="2017-04" db="EMBL/GenBank/DDBJ databases">
        <title>Draft genome sequence of Tuber borchii Vittad., a whitish edible truffle.</title>
        <authorList>
            <consortium name="DOE Joint Genome Institute"/>
            <person name="Murat C."/>
            <person name="Kuo A."/>
            <person name="Barry K.W."/>
            <person name="Clum A."/>
            <person name="Dockter R.B."/>
            <person name="Fauchery L."/>
            <person name="Iotti M."/>
            <person name="Kohler A."/>
            <person name="Labutti K."/>
            <person name="Lindquist E.A."/>
            <person name="Lipzen A."/>
            <person name="Ohm R.A."/>
            <person name="Wang M."/>
            <person name="Grigoriev I.V."/>
            <person name="Zambonelli A."/>
            <person name="Martin F.M."/>
        </authorList>
    </citation>
    <scope>NUCLEOTIDE SEQUENCE [LARGE SCALE GENOMIC DNA]</scope>
    <source>
        <strain evidence="1 2">Tbo3840</strain>
    </source>
</reference>
<evidence type="ECO:0000313" key="2">
    <source>
        <dbReference type="Proteomes" id="UP000244722"/>
    </source>
</evidence>
<keyword evidence="2" id="KW-1185">Reference proteome</keyword>
<dbReference type="AlphaFoldDB" id="A0A2T6ZND1"/>
<dbReference type="OrthoDB" id="5451973at2759"/>
<organism evidence="1 2">
    <name type="scientific">Tuber borchii</name>
    <name type="common">White truffle</name>
    <dbReference type="NCBI Taxonomy" id="42251"/>
    <lineage>
        <taxon>Eukaryota</taxon>
        <taxon>Fungi</taxon>
        <taxon>Dikarya</taxon>
        <taxon>Ascomycota</taxon>
        <taxon>Pezizomycotina</taxon>
        <taxon>Pezizomycetes</taxon>
        <taxon>Pezizales</taxon>
        <taxon>Tuberaceae</taxon>
        <taxon>Tuber</taxon>
    </lineage>
</organism>
<proteinExistence type="predicted"/>
<dbReference type="EMBL" id="NESQ01000168">
    <property type="protein sequence ID" value="PUU76966.1"/>
    <property type="molecule type" value="Genomic_DNA"/>
</dbReference>
<sequence length="166" mass="19170">MEFRSSYEQSLEVLCRIRSELMTRGGKYRALYPLLVKDDITRSRMQSAIRMGTGACVSSLLAQYQTSLFLGYKDQWRSILLEVRNQMMNRGNLSLRYGCEMINLVNQFMSETEAGDFPGRFCENIYNILGTMRRAKNSLNFYSASVISLYEELALSLVSKSFIFRV</sequence>
<gene>
    <name evidence="1" type="ORF">B9Z19DRAFT_205567</name>
</gene>
<protein>
    <submittedName>
        <fullName evidence="1">Uncharacterized protein</fullName>
    </submittedName>
</protein>
<comment type="caution">
    <text evidence="1">The sequence shown here is derived from an EMBL/GenBank/DDBJ whole genome shotgun (WGS) entry which is preliminary data.</text>
</comment>
<name>A0A2T6ZND1_TUBBO</name>